<dbReference type="OrthoDB" id="423101at2759"/>
<evidence type="ECO:0000313" key="2">
    <source>
        <dbReference type="EMBL" id="CAE7569637.1"/>
    </source>
</evidence>
<sequence length="248" mass="27380">VATTAWMGLAFVVPQLPRTDVWYVVYHIVLLAYLHPTNSSLDTSLRLVLVMFSLLRLPAILTVERLSLVVLCNVPFIAVMAVRVGFERIDTQFGGRTLVITLEVVHLVVLIVAALVLKEYLMGKVEQDMEKNNAVTQLNAASSLLQLTCDAVVELDSNLRLTKHSRELAAMLLRDSSDRPATSLEGTLFTDLMPKVDVPHALTRLTDFRSTATSGSQSRGQAHTLQSLTAHAFHTRLVDSCSTKLQTE</sequence>
<organism evidence="2 3">
    <name type="scientific">Symbiodinium pilosum</name>
    <name type="common">Dinoflagellate</name>
    <dbReference type="NCBI Taxonomy" id="2952"/>
    <lineage>
        <taxon>Eukaryota</taxon>
        <taxon>Sar</taxon>
        <taxon>Alveolata</taxon>
        <taxon>Dinophyceae</taxon>
        <taxon>Suessiales</taxon>
        <taxon>Symbiodiniaceae</taxon>
        <taxon>Symbiodinium</taxon>
    </lineage>
</organism>
<gene>
    <name evidence="2" type="ORF">SPIL2461_LOCUS15334</name>
</gene>
<proteinExistence type="predicted"/>
<protein>
    <submittedName>
        <fullName evidence="2">Uncharacterized protein</fullName>
    </submittedName>
</protein>
<comment type="caution">
    <text evidence="2">The sequence shown here is derived from an EMBL/GenBank/DDBJ whole genome shotgun (WGS) entry which is preliminary data.</text>
</comment>
<accession>A0A812UKB4</accession>
<name>A0A812UKB4_SYMPI</name>
<reference evidence="2" key="1">
    <citation type="submission" date="2021-02" db="EMBL/GenBank/DDBJ databases">
        <authorList>
            <person name="Dougan E. K."/>
            <person name="Rhodes N."/>
            <person name="Thang M."/>
            <person name="Chan C."/>
        </authorList>
    </citation>
    <scope>NUCLEOTIDE SEQUENCE</scope>
</reference>
<dbReference type="Proteomes" id="UP000649617">
    <property type="component" value="Unassembled WGS sequence"/>
</dbReference>
<feature type="transmembrane region" description="Helical" evidence="1">
    <location>
        <begin position="67"/>
        <end position="86"/>
    </location>
</feature>
<evidence type="ECO:0000256" key="1">
    <source>
        <dbReference type="SAM" id="Phobius"/>
    </source>
</evidence>
<feature type="non-terminal residue" evidence="2">
    <location>
        <position position="1"/>
    </location>
</feature>
<keyword evidence="1" id="KW-0472">Membrane</keyword>
<feature type="non-terminal residue" evidence="2">
    <location>
        <position position="248"/>
    </location>
</feature>
<keyword evidence="1" id="KW-1133">Transmembrane helix</keyword>
<evidence type="ECO:0000313" key="3">
    <source>
        <dbReference type="Proteomes" id="UP000649617"/>
    </source>
</evidence>
<keyword evidence="1" id="KW-0812">Transmembrane</keyword>
<dbReference type="EMBL" id="CAJNIZ010037114">
    <property type="protein sequence ID" value="CAE7569637.1"/>
    <property type="molecule type" value="Genomic_DNA"/>
</dbReference>
<keyword evidence="3" id="KW-1185">Reference proteome</keyword>
<dbReference type="AlphaFoldDB" id="A0A812UKB4"/>
<feature type="transmembrane region" description="Helical" evidence="1">
    <location>
        <begin position="20"/>
        <end position="36"/>
    </location>
</feature>
<feature type="transmembrane region" description="Helical" evidence="1">
    <location>
        <begin position="98"/>
        <end position="117"/>
    </location>
</feature>